<protein>
    <submittedName>
        <fullName evidence="2">PhnB protein</fullName>
    </submittedName>
</protein>
<feature type="domain" description="Glyoxalase/fosfomycin resistance/dioxygenase" evidence="1">
    <location>
        <begin position="6"/>
        <end position="128"/>
    </location>
</feature>
<evidence type="ECO:0000313" key="3">
    <source>
        <dbReference type="Proteomes" id="UP000620262"/>
    </source>
</evidence>
<organism evidence="2 3">
    <name type="scientific">Rhizobium viscosum</name>
    <name type="common">Arthrobacter viscosus</name>
    <dbReference type="NCBI Taxonomy" id="1673"/>
    <lineage>
        <taxon>Bacteria</taxon>
        <taxon>Pseudomonadati</taxon>
        <taxon>Pseudomonadota</taxon>
        <taxon>Alphaproteobacteria</taxon>
        <taxon>Hyphomicrobiales</taxon>
        <taxon>Rhizobiaceae</taxon>
        <taxon>Rhizobium/Agrobacterium group</taxon>
        <taxon>Rhizobium</taxon>
    </lineage>
</organism>
<dbReference type="InterPro" id="IPR029068">
    <property type="entry name" value="Glyas_Bleomycin-R_OHBP_Dase"/>
</dbReference>
<dbReference type="Gene3D" id="3.10.180.10">
    <property type="entry name" value="2,3-Dihydroxybiphenyl 1,2-Dioxygenase, domain 1"/>
    <property type="match status" value="1"/>
</dbReference>
<gene>
    <name evidence="2" type="ORF">H4W29_002976</name>
</gene>
<proteinExistence type="predicted"/>
<dbReference type="EMBL" id="JADBEC010000001">
    <property type="protein sequence ID" value="MBE1505795.1"/>
    <property type="molecule type" value="Genomic_DNA"/>
</dbReference>
<evidence type="ECO:0000313" key="2">
    <source>
        <dbReference type="EMBL" id="MBE1505795.1"/>
    </source>
</evidence>
<dbReference type="Pfam" id="PF00903">
    <property type="entry name" value="Glyoxalase"/>
    <property type="match status" value="1"/>
</dbReference>
<keyword evidence="3" id="KW-1185">Reference proteome</keyword>
<reference evidence="2 3" key="1">
    <citation type="submission" date="2020-10" db="EMBL/GenBank/DDBJ databases">
        <title>Sequencing the genomes of 1000 actinobacteria strains.</title>
        <authorList>
            <person name="Klenk H.-P."/>
        </authorList>
    </citation>
    <scope>NUCLEOTIDE SEQUENCE [LARGE SCALE GENOMIC DNA]</scope>
    <source>
        <strain evidence="2 3">DSM 7307</strain>
    </source>
</reference>
<dbReference type="SUPFAM" id="SSF54593">
    <property type="entry name" value="Glyoxalase/Bleomycin resistance protein/Dihydroxybiphenyl dioxygenase"/>
    <property type="match status" value="1"/>
</dbReference>
<dbReference type="InterPro" id="IPR028973">
    <property type="entry name" value="PhnB-like"/>
</dbReference>
<dbReference type="InterPro" id="IPR004360">
    <property type="entry name" value="Glyas_Fos-R_dOase_dom"/>
</dbReference>
<dbReference type="PANTHER" id="PTHR33990">
    <property type="entry name" value="PROTEIN YJDN-RELATED"/>
    <property type="match status" value="1"/>
</dbReference>
<name>A0ABR9IRM1_RHIVS</name>
<dbReference type="Proteomes" id="UP000620262">
    <property type="component" value="Unassembled WGS sequence"/>
</dbReference>
<sequence>MMQLANYLFFTTQCEAALSFYTECGLGQVTVLMRHGDLDIPLPDEAMAGKVMHARFEGPGVLFFASDNHDAEPMRGSSHILILDDRARTRELFSKLAAGGRVTTPLATQPWGSFYGKLTDKFGVQWMLDCLA</sequence>
<evidence type="ECO:0000259" key="1">
    <source>
        <dbReference type="Pfam" id="PF00903"/>
    </source>
</evidence>
<dbReference type="CDD" id="cd06588">
    <property type="entry name" value="PhnB_like"/>
    <property type="match status" value="1"/>
</dbReference>
<comment type="caution">
    <text evidence="2">The sequence shown here is derived from an EMBL/GenBank/DDBJ whole genome shotgun (WGS) entry which is preliminary data.</text>
</comment>
<accession>A0ABR9IRM1</accession>
<dbReference type="PANTHER" id="PTHR33990:SF1">
    <property type="entry name" value="PROTEIN YJDN"/>
    <property type="match status" value="1"/>
</dbReference>